<dbReference type="EMBL" id="JAHLFS010000049">
    <property type="protein sequence ID" value="MBU3851798.1"/>
    <property type="molecule type" value="Genomic_DNA"/>
</dbReference>
<proteinExistence type="predicted"/>
<dbReference type="Pfam" id="PF05656">
    <property type="entry name" value="DUF805"/>
    <property type="match status" value="1"/>
</dbReference>
<accession>A0A948TJI2</accession>
<evidence type="ECO:0000256" key="1">
    <source>
        <dbReference type="SAM" id="Phobius"/>
    </source>
</evidence>
<organism evidence="2 3">
    <name type="scientific">Candidatus Paralactobacillus gallistercoris</name>
    <dbReference type="NCBI Taxonomy" id="2838724"/>
    <lineage>
        <taxon>Bacteria</taxon>
        <taxon>Bacillati</taxon>
        <taxon>Bacillota</taxon>
        <taxon>Bacilli</taxon>
        <taxon>Lactobacillales</taxon>
        <taxon>Lactobacillaceae</taxon>
        <taxon>Lactobacillus</taxon>
    </lineage>
</organism>
<feature type="transmembrane region" description="Helical" evidence="1">
    <location>
        <begin position="135"/>
        <end position="159"/>
    </location>
</feature>
<dbReference type="AlphaFoldDB" id="A0A948TJI2"/>
<feature type="transmembrane region" description="Helical" evidence="1">
    <location>
        <begin position="34"/>
        <end position="52"/>
    </location>
</feature>
<evidence type="ECO:0000313" key="2">
    <source>
        <dbReference type="EMBL" id="MBU3851798.1"/>
    </source>
</evidence>
<reference evidence="2" key="1">
    <citation type="journal article" date="2021" name="PeerJ">
        <title>Extensive microbial diversity within the chicken gut microbiome revealed by metagenomics and culture.</title>
        <authorList>
            <person name="Gilroy R."/>
            <person name="Ravi A."/>
            <person name="Getino M."/>
            <person name="Pursley I."/>
            <person name="Horton D.L."/>
            <person name="Alikhan N.F."/>
            <person name="Baker D."/>
            <person name="Gharbi K."/>
            <person name="Hall N."/>
            <person name="Watson M."/>
            <person name="Adriaenssens E.M."/>
            <person name="Foster-Nyarko E."/>
            <person name="Jarju S."/>
            <person name="Secka A."/>
            <person name="Antonio M."/>
            <person name="Oren A."/>
            <person name="Chaudhuri R.R."/>
            <person name="La Ragione R."/>
            <person name="Hildebrand F."/>
            <person name="Pallen M.J."/>
        </authorList>
    </citation>
    <scope>NUCLEOTIDE SEQUENCE</scope>
    <source>
        <strain evidence="2">F6-6636</strain>
    </source>
</reference>
<comment type="caution">
    <text evidence="2">The sequence shown here is derived from an EMBL/GenBank/DDBJ whole genome shotgun (WGS) entry which is preliminary data.</text>
</comment>
<evidence type="ECO:0000313" key="3">
    <source>
        <dbReference type="Proteomes" id="UP000777303"/>
    </source>
</evidence>
<dbReference type="GO" id="GO:0016020">
    <property type="term" value="C:membrane"/>
    <property type="evidence" value="ECO:0007669"/>
    <property type="project" value="InterPro"/>
</dbReference>
<reference evidence="2" key="2">
    <citation type="submission" date="2021-04" db="EMBL/GenBank/DDBJ databases">
        <authorList>
            <person name="Gilroy R."/>
        </authorList>
    </citation>
    <scope>NUCLEOTIDE SEQUENCE</scope>
    <source>
        <strain evidence="2">F6-6636</strain>
    </source>
</reference>
<keyword evidence="1" id="KW-0812">Transmembrane</keyword>
<protein>
    <submittedName>
        <fullName evidence="2">DUF805 domain-containing protein</fullName>
    </submittedName>
</protein>
<gene>
    <name evidence="2" type="ORF">H9901_03770</name>
</gene>
<keyword evidence="1" id="KW-1133">Transmembrane helix</keyword>
<name>A0A948TJI2_9LACO</name>
<dbReference type="Proteomes" id="UP000777303">
    <property type="component" value="Unassembled WGS sequence"/>
</dbReference>
<feature type="transmembrane region" description="Helical" evidence="1">
    <location>
        <begin position="72"/>
        <end position="92"/>
    </location>
</feature>
<feature type="transmembrane region" description="Helical" evidence="1">
    <location>
        <begin position="104"/>
        <end position="129"/>
    </location>
</feature>
<keyword evidence="1" id="KW-0472">Membrane</keyword>
<sequence length="176" mass="20196">MHKVHEHGRTKLFQAWLDFFKGYVDFKGNTTRSGYWWGFLLQTILLLLAKLIATKAHMMSYSAGNDAPSVKILSFVGTLIVILLILPMLTLSIRRYRDIGLKNISIIIFILMPLVLQGIALSLQSFITINNYSTFLTIFNVLAFIKQLFTIIDVIFLLLPSNAMTLEKQNRWVRSK</sequence>
<dbReference type="InterPro" id="IPR008523">
    <property type="entry name" value="DUF805"/>
</dbReference>